<organism evidence="1 2">
    <name type="scientific">Avena sativa</name>
    <name type="common">Oat</name>
    <dbReference type="NCBI Taxonomy" id="4498"/>
    <lineage>
        <taxon>Eukaryota</taxon>
        <taxon>Viridiplantae</taxon>
        <taxon>Streptophyta</taxon>
        <taxon>Embryophyta</taxon>
        <taxon>Tracheophyta</taxon>
        <taxon>Spermatophyta</taxon>
        <taxon>Magnoliopsida</taxon>
        <taxon>Liliopsida</taxon>
        <taxon>Poales</taxon>
        <taxon>Poaceae</taxon>
        <taxon>BOP clade</taxon>
        <taxon>Pooideae</taxon>
        <taxon>Poodae</taxon>
        <taxon>Poeae</taxon>
        <taxon>Poeae Chloroplast Group 1 (Aveneae type)</taxon>
        <taxon>Aveninae</taxon>
        <taxon>Avena</taxon>
    </lineage>
</organism>
<sequence length="239" mass="26228">MGGKGGRIYVVTDPGDEPMRPSPGTLRYGLVQDEPLWIVFHRDMTIRPKGQLVVSSHKTVDGRGARIVVGEGGACFAVNDVSNVIIHGITIRNCRPKPKGAATHHNLSSHSKSNGDGVSINHSRDVWIDRCTCRFGVFHIVNNDYVNWEMYAIGGSASPTILSYGNRFHADREKEVTRRNDDAPASEWRSWAWISNGDLMLNGALFTPSGRPGPELIKAPSFAKPASLVAKCVRVLLRD</sequence>
<proteinExistence type="predicted"/>
<protein>
    <submittedName>
        <fullName evidence="1">Uncharacterized protein</fullName>
    </submittedName>
</protein>
<name>A0ACD5ZIY3_AVESA</name>
<reference evidence="1" key="2">
    <citation type="submission" date="2025-09" db="UniProtKB">
        <authorList>
            <consortium name="EnsemblPlants"/>
        </authorList>
    </citation>
    <scope>IDENTIFICATION</scope>
</reference>
<dbReference type="EnsemblPlants" id="AVESA.00010b.r2.7AG1199780.1">
    <property type="protein sequence ID" value="AVESA.00010b.r2.7AG1199780.1.CDS"/>
    <property type="gene ID" value="AVESA.00010b.r2.7AG1199780"/>
</dbReference>
<evidence type="ECO:0000313" key="2">
    <source>
        <dbReference type="Proteomes" id="UP001732700"/>
    </source>
</evidence>
<dbReference type="Proteomes" id="UP001732700">
    <property type="component" value="Chromosome 7A"/>
</dbReference>
<evidence type="ECO:0000313" key="1">
    <source>
        <dbReference type="EnsemblPlants" id="AVESA.00010b.r2.7AG1199780.1.CDS"/>
    </source>
</evidence>
<keyword evidence="2" id="KW-1185">Reference proteome</keyword>
<reference evidence="1" key="1">
    <citation type="submission" date="2021-05" db="EMBL/GenBank/DDBJ databases">
        <authorList>
            <person name="Scholz U."/>
            <person name="Mascher M."/>
            <person name="Fiebig A."/>
        </authorList>
    </citation>
    <scope>NUCLEOTIDE SEQUENCE [LARGE SCALE GENOMIC DNA]</scope>
</reference>
<accession>A0ACD5ZIY3</accession>